<keyword evidence="3" id="KW-0614">Plasmid</keyword>
<feature type="domain" description="Transposase IS66 C-terminal" evidence="2">
    <location>
        <begin position="32"/>
        <end position="53"/>
    </location>
</feature>
<dbReference type="EMBL" id="CP000134">
    <property type="protein sequence ID" value="ABC92882.1"/>
    <property type="molecule type" value="Genomic_DNA"/>
</dbReference>
<dbReference type="Proteomes" id="UP000001936">
    <property type="component" value="Plasmid p42a"/>
</dbReference>
<proteinExistence type="predicted"/>
<dbReference type="Pfam" id="PF13817">
    <property type="entry name" value="DDE_Tnp_IS66_C"/>
    <property type="match status" value="1"/>
</dbReference>
<evidence type="ECO:0000313" key="3">
    <source>
        <dbReference type="EMBL" id="ABC92882.1"/>
    </source>
</evidence>
<sequence>MERRRSHVYRSSTICRPGFKPSGADRAACMATLIMTAKLNNIEPQAWLADVLAASLTRLLPGWSNCFRGIGHRRPSTLKRPDLRPPPYEPSRDTAVKVNVAAAK</sequence>
<geneLocation type="plasmid" evidence="3 4">
    <name>p42a</name>
</geneLocation>
<evidence type="ECO:0000259" key="2">
    <source>
        <dbReference type="Pfam" id="PF13817"/>
    </source>
</evidence>
<gene>
    <name evidence="3" type="ordered locus">RHE_PA00013</name>
</gene>
<name>Q2K2A5_RHIEC</name>
<accession>Q2K2A5</accession>
<dbReference type="AlphaFoldDB" id="Q2K2A5"/>
<dbReference type="KEGG" id="ret:RHE_PA00013"/>
<evidence type="ECO:0000256" key="1">
    <source>
        <dbReference type="SAM" id="MobiDB-lite"/>
    </source>
</evidence>
<reference evidence="3 4" key="1">
    <citation type="journal article" date="2006" name="Proc. Natl. Acad. Sci. U.S.A.">
        <title>The partitioned Rhizobium etli genome: genetic and metabolic redundancy in seven interacting replicons.</title>
        <authorList>
            <person name="Gonzalez V."/>
            <person name="Santamaria R.I."/>
            <person name="Bustos P."/>
            <person name="Hernandez-Gonzalez I."/>
            <person name="Medrano-Soto A."/>
            <person name="Moreno-Hagelsieb G."/>
            <person name="Janga S.C."/>
            <person name="Ramirez M.A."/>
            <person name="Jimenez-Jacinto V."/>
            <person name="Collado-Vides J."/>
            <person name="Davila G."/>
        </authorList>
    </citation>
    <scope>NUCLEOTIDE SEQUENCE [LARGE SCALE GENOMIC DNA]</scope>
    <source>
        <strain evidence="4">ATCC 51251 / DSM 11541 / JCM 21823 / NBRC 15573 / CFN 42</strain>
    </source>
</reference>
<keyword evidence="4" id="KW-1185">Reference proteome</keyword>
<dbReference type="HOGENOM" id="CLU_2247888_0_0_5"/>
<dbReference type="InterPro" id="IPR039552">
    <property type="entry name" value="IS66_C"/>
</dbReference>
<feature type="region of interest" description="Disordered" evidence="1">
    <location>
        <begin position="73"/>
        <end position="93"/>
    </location>
</feature>
<organism evidence="3 4">
    <name type="scientific">Rhizobium etli (strain ATCC 51251 / DSM 11541 / JCM 21823 / NBRC 15573 / CFN 42)</name>
    <dbReference type="NCBI Taxonomy" id="347834"/>
    <lineage>
        <taxon>Bacteria</taxon>
        <taxon>Pseudomonadati</taxon>
        <taxon>Pseudomonadota</taxon>
        <taxon>Alphaproteobacteria</taxon>
        <taxon>Hyphomicrobiales</taxon>
        <taxon>Rhizobiaceae</taxon>
        <taxon>Rhizobium/Agrobacterium group</taxon>
        <taxon>Rhizobium</taxon>
    </lineage>
</organism>
<protein>
    <submittedName>
        <fullName evidence="3">Hypothetical conserved protein</fullName>
    </submittedName>
</protein>
<evidence type="ECO:0000313" key="4">
    <source>
        <dbReference type="Proteomes" id="UP000001936"/>
    </source>
</evidence>